<gene>
    <name evidence="8" type="ORF">HNP55_000897</name>
</gene>
<dbReference type="AlphaFoldDB" id="A0A840L6T7"/>
<evidence type="ECO:0000256" key="1">
    <source>
        <dbReference type="ARBA" id="ARBA00004651"/>
    </source>
</evidence>
<dbReference type="PANTHER" id="PTHR32309:SF13">
    <property type="entry name" value="FERRIC ENTEROBACTIN TRANSPORT PROTEIN FEPE"/>
    <property type="match status" value="1"/>
</dbReference>
<evidence type="ECO:0000313" key="9">
    <source>
        <dbReference type="Proteomes" id="UP000562027"/>
    </source>
</evidence>
<feature type="domain" description="Polysaccharide chain length determinant N-terminal" evidence="7">
    <location>
        <begin position="15"/>
        <end position="104"/>
    </location>
</feature>
<dbReference type="GO" id="GO:0005886">
    <property type="term" value="C:plasma membrane"/>
    <property type="evidence" value="ECO:0007669"/>
    <property type="project" value="UniProtKB-SubCell"/>
</dbReference>
<keyword evidence="5 6" id="KW-0472">Membrane</keyword>
<comment type="subcellular location">
    <subcellularLocation>
        <location evidence="1">Cell membrane</location>
        <topology evidence="1">Multi-pass membrane protein</topology>
    </subcellularLocation>
</comment>
<evidence type="ECO:0000313" key="8">
    <source>
        <dbReference type="EMBL" id="MBB4842402.1"/>
    </source>
</evidence>
<reference evidence="8 9" key="1">
    <citation type="submission" date="2020-08" db="EMBL/GenBank/DDBJ databases">
        <title>Functional genomics of gut bacteria from endangered species of beetles.</title>
        <authorList>
            <person name="Carlos-Shanley C."/>
        </authorList>
    </citation>
    <scope>NUCLEOTIDE SEQUENCE [LARGE SCALE GENOMIC DNA]</scope>
    <source>
        <strain evidence="8 9">S00239</strain>
    </source>
</reference>
<proteinExistence type="predicted"/>
<keyword evidence="9" id="KW-1185">Reference proteome</keyword>
<dbReference type="Pfam" id="PF02706">
    <property type="entry name" value="Wzz"/>
    <property type="match status" value="1"/>
</dbReference>
<organism evidence="8 9">
    <name type="scientific">Roseateles oligotrophus</name>
    <dbReference type="NCBI Taxonomy" id="1769250"/>
    <lineage>
        <taxon>Bacteria</taxon>
        <taxon>Pseudomonadati</taxon>
        <taxon>Pseudomonadota</taxon>
        <taxon>Betaproteobacteria</taxon>
        <taxon>Burkholderiales</taxon>
        <taxon>Sphaerotilaceae</taxon>
        <taxon>Roseateles</taxon>
    </lineage>
</organism>
<dbReference type="Proteomes" id="UP000562027">
    <property type="component" value="Unassembled WGS sequence"/>
</dbReference>
<keyword evidence="4 6" id="KW-1133">Transmembrane helix</keyword>
<keyword evidence="3 6" id="KW-0812">Transmembrane</keyword>
<dbReference type="EMBL" id="JACHLP010000001">
    <property type="protein sequence ID" value="MBB4842402.1"/>
    <property type="molecule type" value="Genomic_DNA"/>
</dbReference>
<evidence type="ECO:0000256" key="2">
    <source>
        <dbReference type="ARBA" id="ARBA00022475"/>
    </source>
</evidence>
<dbReference type="GO" id="GO:0004713">
    <property type="term" value="F:protein tyrosine kinase activity"/>
    <property type="evidence" value="ECO:0007669"/>
    <property type="project" value="TreeGrafter"/>
</dbReference>
<feature type="transmembrane region" description="Helical" evidence="6">
    <location>
        <begin position="332"/>
        <end position="350"/>
    </location>
</feature>
<keyword evidence="2" id="KW-1003">Cell membrane</keyword>
<evidence type="ECO:0000256" key="4">
    <source>
        <dbReference type="ARBA" id="ARBA00022989"/>
    </source>
</evidence>
<evidence type="ECO:0000256" key="3">
    <source>
        <dbReference type="ARBA" id="ARBA00022692"/>
    </source>
</evidence>
<sequence length="356" mass="39293">MTANIEDQFTRVLHTTLQNWKLLTITPLLTGALALGISFLLPPIFTAKTTFLQPQQPQSSVSAALASLGPIAGMSGSTNSGRTSAEQYIAFLQSASVTDRIIDQFELQKLYDTPFKTKARKALNANVRITANKKDGIISIEVDDTDPKRAASLANRFVDELRIFTSTLALTEAQQRRAFFDRQLQATRNNLTKAQIALQGSGFDGNALKIDPKASAEAFAKTKAAVVAAEVKLQGMQTSLAPGAIELRLAESNLTALRAQLKLMADTSPAPSVSNEYIERYRDFKYQETLFELYARQLELARMDEARDGPLIQVIDAATPPELKSRPQRLDIAIKASLTALIILLAWLIFRLRFHR</sequence>
<accession>A0A840L6T7</accession>
<protein>
    <submittedName>
        <fullName evidence="8">Uncharacterized protein involved in exopolysaccharide biosynthesis</fullName>
    </submittedName>
</protein>
<evidence type="ECO:0000256" key="6">
    <source>
        <dbReference type="SAM" id="Phobius"/>
    </source>
</evidence>
<name>A0A840L6T7_9BURK</name>
<evidence type="ECO:0000256" key="5">
    <source>
        <dbReference type="ARBA" id="ARBA00023136"/>
    </source>
</evidence>
<feature type="transmembrane region" description="Helical" evidence="6">
    <location>
        <begin position="20"/>
        <end position="41"/>
    </location>
</feature>
<dbReference type="PANTHER" id="PTHR32309">
    <property type="entry name" value="TYROSINE-PROTEIN KINASE"/>
    <property type="match status" value="1"/>
</dbReference>
<dbReference type="InterPro" id="IPR003856">
    <property type="entry name" value="LPS_length_determ_N"/>
</dbReference>
<evidence type="ECO:0000259" key="7">
    <source>
        <dbReference type="Pfam" id="PF02706"/>
    </source>
</evidence>
<dbReference type="RefSeq" id="WP_348648654.1">
    <property type="nucleotide sequence ID" value="NZ_JACHLP010000001.1"/>
</dbReference>
<comment type="caution">
    <text evidence="8">The sequence shown here is derived from an EMBL/GenBank/DDBJ whole genome shotgun (WGS) entry which is preliminary data.</text>
</comment>
<dbReference type="InterPro" id="IPR050445">
    <property type="entry name" value="Bact_polysacc_biosynth/exp"/>
</dbReference>